<feature type="region of interest" description="Disordered" evidence="1">
    <location>
        <begin position="1"/>
        <end position="26"/>
    </location>
</feature>
<dbReference type="EMBL" id="BAABHO010000092">
    <property type="protein sequence ID" value="GAA4813981.1"/>
    <property type="molecule type" value="Genomic_DNA"/>
</dbReference>
<reference evidence="4" key="1">
    <citation type="journal article" date="2019" name="Int. J. Syst. Evol. Microbiol.">
        <title>The Global Catalogue of Microorganisms (GCM) 10K type strain sequencing project: providing services to taxonomists for standard genome sequencing and annotation.</title>
        <authorList>
            <consortium name="The Broad Institute Genomics Platform"/>
            <consortium name="The Broad Institute Genome Sequencing Center for Infectious Disease"/>
            <person name="Wu L."/>
            <person name="Ma J."/>
        </authorList>
    </citation>
    <scope>NUCLEOTIDE SEQUENCE [LARGE SCALE GENOMIC DNA]</scope>
    <source>
        <strain evidence="4">JCM 17979</strain>
    </source>
</reference>
<keyword evidence="2" id="KW-0472">Membrane</keyword>
<keyword evidence="4" id="KW-1185">Reference proteome</keyword>
<evidence type="ECO:0000256" key="1">
    <source>
        <dbReference type="SAM" id="MobiDB-lite"/>
    </source>
</evidence>
<comment type="caution">
    <text evidence="3">The sequence shown here is derived from an EMBL/GenBank/DDBJ whole genome shotgun (WGS) entry which is preliminary data.</text>
</comment>
<dbReference type="InterPro" id="IPR047795">
    <property type="entry name" value="Put_SteA-like"/>
</dbReference>
<sequence length="405" mass="41526">MGMRWSRARTKEAPAGVVGPARLGGRSGGGVSPELLRRVGRGDIAVIDQVDLDRATAHALVDAGVAGVVNVSPSISGRYPNLGPEILTDADVALLDDVGEGVLRRVRDGASVRLFDGGVYLGDEEIARGFSQTGDTVADQLAEARSGLAAQLEAFSANTTEFMGRERGMLLDGVGVPGLETAVHGRTVLVVAPGPDRDAELRRLKAFLREERPVLVGVGAGAESLRAAGYTPAVVVGTALEIDPELARKAVDVVIPADTDGHIAGLARLQDAGIDPVGFPSSANPEDMALLLAHRHGASLVVACGFDASLTGFLDRGRTGSNPSTVLTRLRLGQTLVDASAVAALHRHRVTMFAVLLLLLAVAAVGGAALLASGLGEAIVTLVREGWDASVAAAQGAPGGRGVGR</sequence>
<accession>A0ABP9CMD5</accession>
<evidence type="ECO:0000256" key="2">
    <source>
        <dbReference type="SAM" id="Phobius"/>
    </source>
</evidence>
<feature type="transmembrane region" description="Helical" evidence="2">
    <location>
        <begin position="350"/>
        <end position="372"/>
    </location>
</feature>
<organism evidence="3 4">
    <name type="scientific">Actinomycetospora chlora</name>
    <dbReference type="NCBI Taxonomy" id="663608"/>
    <lineage>
        <taxon>Bacteria</taxon>
        <taxon>Bacillati</taxon>
        <taxon>Actinomycetota</taxon>
        <taxon>Actinomycetes</taxon>
        <taxon>Pseudonocardiales</taxon>
        <taxon>Pseudonocardiaceae</taxon>
        <taxon>Actinomycetospora</taxon>
    </lineage>
</organism>
<evidence type="ECO:0000313" key="4">
    <source>
        <dbReference type="Proteomes" id="UP001500928"/>
    </source>
</evidence>
<name>A0ABP9CMD5_9PSEU</name>
<evidence type="ECO:0000313" key="3">
    <source>
        <dbReference type="EMBL" id="GAA4813981.1"/>
    </source>
</evidence>
<protein>
    <submittedName>
        <fullName evidence="3">Cytokinetic ring protein SteA</fullName>
    </submittedName>
</protein>
<dbReference type="NCBIfam" id="NF040608">
    <property type="entry name" value="division_SteA"/>
    <property type="match status" value="1"/>
</dbReference>
<gene>
    <name evidence="3" type="primary">steA</name>
    <name evidence="3" type="ORF">GCM10023200_59640</name>
</gene>
<dbReference type="Proteomes" id="UP001500928">
    <property type="component" value="Unassembled WGS sequence"/>
</dbReference>
<keyword evidence="2" id="KW-1133">Transmembrane helix</keyword>
<proteinExistence type="predicted"/>
<keyword evidence="2" id="KW-0812">Transmembrane</keyword>